<dbReference type="EMBL" id="QKRB01000036">
    <property type="protein sequence ID" value="PZD96807.1"/>
    <property type="molecule type" value="Genomic_DNA"/>
</dbReference>
<evidence type="ECO:0000313" key="2">
    <source>
        <dbReference type="Proteomes" id="UP000249522"/>
    </source>
</evidence>
<evidence type="ECO:0008006" key="3">
    <source>
        <dbReference type="Google" id="ProtNLM"/>
    </source>
</evidence>
<keyword evidence="2" id="KW-1185">Reference proteome</keyword>
<gene>
    <name evidence="1" type="ORF">DNH61_06310</name>
</gene>
<accession>A0A2W1LZ70</accession>
<protein>
    <recommendedName>
        <fullName evidence="3">Butirosin biosynthesis protein H N-terminal domain-containing protein</fullName>
    </recommendedName>
</protein>
<dbReference type="AlphaFoldDB" id="A0A2W1LZ70"/>
<reference evidence="1 2" key="1">
    <citation type="submission" date="2018-06" db="EMBL/GenBank/DDBJ databases">
        <title>Paenibacillus imtechensis sp. nov.</title>
        <authorList>
            <person name="Pinnaka A.K."/>
            <person name="Singh H."/>
            <person name="Kaur M."/>
        </authorList>
    </citation>
    <scope>NUCLEOTIDE SEQUENCE [LARGE SCALE GENOMIC DNA]</scope>
    <source>
        <strain evidence="1 2">SMB1</strain>
    </source>
</reference>
<evidence type="ECO:0000313" key="1">
    <source>
        <dbReference type="EMBL" id="PZD96807.1"/>
    </source>
</evidence>
<dbReference type="Proteomes" id="UP000249522">
    <property type="component" value="Unassembled WGS sequence"/>
</dbReference>
<proteinExistence type="predicted"/>
<organism evidence="1 2">
    <name type="scientific">Paenibacillus sambharensis</name>
    <dbReference type="NCBI Taxonomy" id="1803190"/>
    <lineage>
        <taxon>Bacteria</taxon>
        <taxon>Bacillati</taxon>
        <taxon>Bacillota</taxon>
        <taxon>Bacilli</taxon>
        <taxon>Bacillales</taxon>
        <taxon>Paenibacillaceae</taxon>
        <taxon>Paenibacillus</taxon>
    </lineage>
</organism>
<name>A0A2W1LZ70_9BACL</name>
<sequence length="327" mass="38826">MKPFREIYYKDCYYNALFPVLTYFNRPLTPFLLNDIFIYRYTPSSCVIKHDIVPIQGEKRILDRLGLWKKERRYSNDMLQLAMAALRLNRPVIVFVDCYYLPLRLDAYRKLHFPHFLLLFGCSSRNRTFRAMEHKYRDSFDYAEEDISIEDLHAAYSGAFREFQPPPELSTYSEYGILNESSGAQGSEQEYLWTYRQAMLEREEEIRAGLSQLRQFQCDMSAVMSDQEAIYREAGRLLDVSAVIFNNLRLEQYRLTRVFGPNPEWEQLGGVLDNWNFIRGILKKFMLTNVYQEKSFARAQERLEQIVTSEERMYEGLFALLHAMVRP</sequence>
<comment type="caution">
    <text evidence="1">The sequence shown here is derived from an EMBL/GenBank/DDBJ whole genome shotgun (WGS) entry which is preliminary data.</text>
</comment>